<dbReference type="EMBL" id="BACD03000032">
    <property type="protein sequence ID" value="GAO50363.1"/>
    <property type="molecule type" value="Genomic_DNA"/>
</dbReference>
<evidence type="ECO:0000313" key="2">
    <source>
        <dbReference type="Proteomes" id="UP000033140"/>
    </source>
</evidence>
<sequence length="129" mass="14165">MNIQDNMSGAIVVGPNQLFCETEQINRSGWVSAHLSLAGVGGRARTIGTMGNNRHYVHFDFGLRQRCAASSRLCWYDVQPIFFARFLCFTVGGIAYNLLEVMVGGRLLCSNAGISARTPFQPLAIRNPV</sequence>
<organism evidence="1 2">
    <name type="scientific">Saitoella complicata (strain BCRC 22490 / CBS 7301 / JCM 7358 / NBRC 10748 / NRRL Y-17804)</name>
    <dbReference type="NCBI Taxonomy" id="698492"/>
    <lineage>
        <taxon>Eukaryota</taxon>
        <taxon>Fungi</taxon>
        <taxon>Dikarya</taxon>
        <taxon>Ascomycota</taxon>
        <taxon>Taphrinomycotina</taxon>
        <taxon>Taphrinomycotina incertae sedis</taxon>
        <taxon>Saitoella</taxon>
    </lineage>
</organism>
<dbReference type="Proteomes" id="UP000033140">
    <property type="component" value="Unassembled WGS sequence"/>
</dbReference>
<comment type="caution">
    <text evidence="1">The sequence shown here is derived from an EMBL/GenBank/DDBJ whole genome shotgun (WGS) entry which is preliminary data.</text>
</comment>
<dbReference type="AlphaFoldDB" id="A0A0E9NKN9"/>
<evidence type="ECO:0000313" key="1">
    <source>
        <dbReference type="EMBL" id="GAO50363.1"/>
    </source>
</evidence>
<reference evidence="1 2" key="2">
    <citation type="journal article" date="2014" name="J. Gen. Appl. Microbiol.">
        <title>The early diverging ascomycetous budding yeast Saitoella complicata has three histone deacetylases belonging to the Clr6, Hos2, and Rpd3 lineages.</title>
        <authorList>
            <person name="Nishida H."/>
            <person name="Matsumoto T."/>
            <person name="Kondo S."/>
            <person name="Hamamoto M."/>
            <person name="Yoshikawa H."/>
        </authorList>
    </citation>
    <scope>NUCLEOTIDE SEQUENCE [LARGE SCALE GENOMIC DNA]</scope>
    <source>
        <strain evidence="1 2">NRRL Y-17804</strain>
    </source>
</reference>
<proteinExistence type="predicted"/>
<accession>A0A0E9NKN9</accession>
<keyword evidence="2" id="KW-1185">Reference proteome</keyword>
<name>A0A0E9NKN9_SAICN</name>
<reference evidence="1 2" key="3">
    <citation type="journal article" date="2015" name="Genome Announc.">
        <title>Draft Genome Sequence of the Archiascomycetous Yeast Saitoella complicata.</title>
        <authorList>
            <person name="Yamauchi K."/>
            <person name="Kondo S."/>
            <person name="Hamamoto M."/>
            <person name="Takahashi Y."/>
            <person name="Ogura Y."/>
            <person name="Hayashi T."/>
            <person name="Nishida H."/>
        </authorList>
    </citation>
    <scope>NUCLEOTIDE SEQUENCE [LARGE SCALE GENOMIC DNA]</scope>
    <source>
        <strain evidence="1 2">NRRL Y-17804</strain>
    </source>
</reference>
<reference evidence="1 2" key="1">
    <citation type="journal article" date="2011" name="J. Gen. Appl. Microbiol.">
        <title>Draft genome sequencing of the enigmatic yeast Saitoella complicata.</title>
        <authorList>
            <person name="Nishida H."/>
            <person name="Hamamoto M."/>
            <person name="Sugiyama J."/>
        </authorList>
    </citation>
    <scope>NUCLEOTIDE SEQUENCE [LARGE SCALE GENOMIC DNA]</scope>
    <source>
        <strain evidence="1 2">NRRL Y-17804</strain>
    </source>
</reference>
<protein>
    <submittedName>
        <fullName evidence="1">Uncharacterized protein</fullName>
    </submittedName>
</protein>
<gene>
    <name evidence="1" type="ORF">G7K_4490-t1</name>
</gene>